<dbReference type="AlphaFoldDB" id="A0A645AR25"/>
<evidence type="ECO:0000313" key="1">
    <source>
        <dbReference type="EMBL" id="MPM55228.1"/>
    </source>
</evidence>
<dbReference type="EMBL" id="VSSQ01015176">
    <property type="protein sequence ID" value="MPM55228.1"/>
    <property type="molecule type" value="Genomic_DNA"/>
</dbReference>
<name>A0A645AR25_9ZZZZ</name>
<protein>
    <submittedName>
        <fullName evidence="1">Uncharacterized protein</fullName>
    </submittedName>
</protein>
<sequence length="452" mass="48391">MAGRCAQLVGPVRPHQRLVLLLGRHGHQLELSDADCAVAVRCTHTVRARVAAANHDDVLAVGADLALELVARVDLVLLRQELHREMDAVKIAARHWQITRLLGTAGQQHGIELFLQLFGCDGFLGPVGDLGALAQPVLGCADKHAGADLHAFGSELFCTTVDVRLLHLEVRNAIAQQATDAVVLFEQGHIVTCTCQLLRSRHARRAGANHGDVLASFVLGRLRLDPAFFPGTVDDGVLNRLDTDGIVVDVQRAGCFAWRGADAAGELGEVVGAVQHRDRALPVLVIDEVVEVRNDVVDRAAVVAKRRAAVHAARALDACLLVVQADDEFLVVLQALGDGLVAFVDALIFHEAGGLSHDRGVLEFMNVVLAVQSGRSARLLTSRERLPPSWPWSPRRASQALQAPCAHKFPTERACTRSGTPSRTCCARQPSCRAARGHGGCRSSVCGLPAAS</sequence>
<organism evidence="1">
    <name type="scientific">bioreactor metagenome</name>
    <dbReference type="NCBI Taxonomy" id="1076179"/>
    <lineage>
        <taxon>unclassified sequences</taxon>
        <taxon>metagenomes</taxon>
        <taxon>ecological metagenomes</taxon>
    </lineage>
</organism>
<gene>
    <name evidence="1" type="ORF">SDC9_102021</name>
</gene>
<accession>A0A645AR25</accession>
<comment type="caution">
    <text evidence="1">The sequence shown here is derived from an EMBL/GenBank/DDBJ whole genome shotgun (WGS) entry which is preliminary data.</text>
</comment>
<proteinExistence type="predicted"/>
<reference evidence="1" key="1">
    <citation type="submission" date="2019-08" db="EMBL/GenBank/DDBJ databases">
        <authorList>
            <person name="Kucharzyk K."/>
            <person name="Murdoch R.W."/>
            <person name="Higgins S."/>
            <person name="Loffler F."/>
        </authorList>
    </citation>
    <scope>NUCLEOTIDE SEQUENCE</scope>
</reference>